<comment type="caution">
    <text evidence="1">The sequence shown here is derived from an EMBL/GenBank/DDBJ whole genome shotgun (WGS) entry which is preliminary data.</text>
</comment>
<feature type="non-terminal residue" evidence="1">
    <location>
        <position position="1"/>
    </location>
</feature>
<sequence length="469" mass="51623">MKTSTIFLVSLIIAAVHTNFLPDCTNTADGLYPLGSCEPRFLTCSGGIALIMDCPDDLIYHEGLEFCDWRHNIFACGRAEEASAESSGDASGVATEDGSGAEVENGSDENSGESSGDELLENVCENLVNGVYSSRRCTNYYFICSSNTPRFLSCPTPLFYDPIQQKCSWKEAVEECQKEITTAAEEYIPDDQQNRDESSGSGSGHPIESCEDKSDGIYPIDECSETFLTCSEGISGIMDCPSTLFFHPSLLICDRQQNIIGCTGSPKPTPACEEDGYFSFGRCASSFTGCTNGRAIIMFCPTGLKFSQSTQMCDYEYNTLECEDRNRKESSLDDDYEKDTSNNFLTPCIHMENGLYALDCTPRVLSCQNGNERVFECPQSLVFNEQSLTCDFPETSLKCRIEDTLLIRYSAISTYDCAIDGLFSNSLCSRDYYRCHGGQLIKHECADANAVFSMVEGQCVDASNLAQCQ</sequence>
<keyword evidence="2" id="KW-1185">Reference proteome</keyword>
<dbReference type="OMA" id="QDSRCEQ"/>
<dbReference type="HOGENOM" id="CLU_041716_0_0_1"/>
<dbReference type="GO" id="GO:0005576">
    <property type="term" value="C:extracellular region"/>
    <property type="evidence" value="ECO:0007669"/>
    <property type="project" value="InterPro"/>
</dbReference>
<gene>
    <name evidence="1" type="ORF">FL82_16762</name>
</gene>
<protein>
    <submittedName>
        <fullName evidence="1">Uncharacterized protein</fullName>
    </submittedName>
</protein>
<dbReference type="eggNOG" id="ENOG502RXZX">
    <property type="taxonomic scope" value="Eukaryota"/>
</dbReference>
<dbReference type="STRING" id="31234.E3LZ32"/>
<dbReference type="PROSITE" id="PS50940">
    <property type="entry name" value="CHIT_BIND_II"/>
    <property type="match status" value="6"/>
</dbReference>
<dbReference type="PANTHER" id="PTHR23301">
    <property type="entry name" value="CHITIN BINDING PERITROPHIN-A"/>
    <property type="match status" value="1"/>
</dbReference>
<name>A0A260Z6P3_CAERE</name>
<organism evidence="1 2">
    <name type="scientific">Caenorhabditis remanei</name>
    <name type="common">Caenorhabditis vulgaris</name>
    <dbReference type="NCBI Taxonomy" id="31234"/>
    <lineage>
        <taxon>Eukaryota</taxon>
        <taxon>Metazoa</taxon>
        <taxon>Ecdysozoa</taxon>
        <taxon>Nematoda</taxon>
        <taxon>Chromadorea</taxon>
        <taxon>Rhabditida</taxon>
        <taxon>Rhabditina</taxon>
        <taxon>Rhabditomorpha</taxon>
        <taxon>Rhabditoidea</taxon>
        <taxon>Rhabditidae</taxon>
        <taxon>Peloderinae</taxon>
        <taxon>Caenorhabditis</taxon>
    </lineage>
</organism>
<accession>A0A260Z6P3</accession>
<dbReference type="InterPro" id="IPR002557">
    <property type="entry name" value="Chitin-bd_dom"/>
</dbReference>
<dbReference type="Gene3D" id="2.170.140.10">
    <property type="entry name" value="Chitin binding domain"/>
    <property type="match status" value="5"/>
</dbReference>
<dbReference type="Gene3D" id="3.20.20.80">
    <property type="entry name" value="Glycosidases"/>
    <property type="match status" value="1"/>
</dbReference>
<dbReference type="EMBL" id="NMWX01000288">
    <property type="protein sequence ID" value="OZF81371.1"/>
    <property type="molecule type" value="Genomic_DNA"/>
</dbReference>
<dbReference type="InterPro" id="IPR036508">
    <property type="entry name" value="Chitin-bd_dom_sf"/>
</dbReference>
<dbReference type="SMART" id="SM00494">
    <property type="entry name" value="ChtBD2"/>
    <property type="match status" value="6"/>
</dbReference>
<dbReference type="PANTHER" id="PTHR23301:SF0">
    <property type="entry name" value="CHITIN-BINDING TYPE-2 DOMAIN-CONTAINING PROTEIN-RELATED"/>
    <property type="match status" value="1"/>
</dbReference>
<reference evidence="1" key="1">
    <citation type="submission" date="2017-08" db="EMBL/GenBank/DDBJ databases">
        <authorList>
            <person name="de Groot N.N."/>
        </authorList>
    </citation>
    <scope>NUCLEOTIDE SEQUENCE [LARGE SCALE GENOMIC DNA]</scope>
    <source>
        <strain evidence="1">PX439</strain>
    </source>
</reference>
<dbReference type="SUPFAM" id="SSF57625">
    <property type="entry name" value="Invertebrate chitin-binding proteins"/>
    <property type="match status" value="6"/>
</dbReference>
<evidence type="ECO:0000313" key="1">
    <source>
        <dbReference type="EMBL" id="OZF81371.1"/>
    </source>
</evidence>
<dbReference type="GO" id="GO:0008061">
    <property type="term" value="F:chitin binding"/>
    <property type="evidence" value="ECO:0007669"/>
    <property type="project" value="UniProtKB-KW"/>
</dbReference>
<proteinExistence type="predicted"/>
<dbReference type="OrthoDB" id="6020543at2759"/>
<dbReference type="Pfam" id="PF01607">
    <property type="entry name" value="CBM_14"/>
    <property type="match status" value="6"/>
</dbReference>
<dbReference type="Proteomes" id="UP000216624">
    <property type="component" value="Unassembled WGS sequence"/>
</dbReference>
<evidence type="ECO:0000313" key="2">
    <source>
        <dbReference type="Proteomes" id="UP000216624"/>
    </source>
</evidence>
<dbReference type="InterPro" id="IPR051940">
    <property type="entry name" value="Chitin_bind-dev_reg"/>
</dbReference>